<dbReference type="GO" id="GO:0015031">
    <property type="term" value="P:protein transport"/>
    <property type="evidence" value="ECO:0007669"/>
    <property type="project" value="TreeGrafter"/>
</dbReference>
<dbReference type="GO" id="GO:0005737">
    <property type="term" value="C:cytoplasm"/>
    <property type="evidence" value="ECO:0007669"/>
    <property type="project" value="TreeGrafter"/>
</dbReference>
<dbReference type="Gene3D" id="2.60.40.640">
    <property type="match status" value="2"/>
</dbReference>
<evidence type="ECO:0000259" key="3">
    <source>
        <dbReference type="SMART" id="SM01017"/>
    </source>
</evidence>
<dbReference type="AlphaFoldDB" id="A0A817RSI0"/>
<dbReference type="SMART" id="SM01017">
    <property type="entry name" value="Arrestin_C"/>
    <property type="match status" value="1"/>
</dbReference>
<dbReference type="Pfam" id="PF00339">
    <property type="entry name" value="Arrestin_N"/>
    <property type="match status" value="1"/>
</dbReference>
<proteinExistence type="inferred from homology"/>
<comment type="similarity">
    <text evidence="1">Belongs to the arrestin family.</text>
</comment>
<keyword evidence="2" id="KW-0472">Membrane</keyword>
<keyword evidence="2" id="KW-1133">Transmembrane helix</keyword>
<organism evidence="4 5">
    <name type="scientific">Rotaria socialis</name>
    <dbReference type="NCBI Taxonomy" id="392032"/>
    <lineage>
        <taxon>Eukaryota</taxon>
        <taxon>Metazoa</taxon>
        <taxon>Spiralia</taxon>
        <taxon>Gnathifera</taxon>
        <taxon>Rotifera</taxon>
        <taxon>Eurotatoria</taxon>
        <taxon>Bdelloidea</taxon>
        <taxon>Philodinida</taxon>
        <taxon>Philodinidae</taxon>
        <taxon>Rotaria</taxon>
    </lineage>
</organism>
<feature type="transmembrane region" description="Helical" evidence="2">
    <location>
        <begin position="40"/>
        <end position="59"/>
    </location>
</feature>
<dbReference type="InterPro" id="IPR014756">
    <property type="entry name" value="Ig_E-set"/>
</dbReference>
<dbReference type="Proteomes" id="UP000663833">
    <property type="component" value="Unassembled WGS sequence"/>
</dbReference>
<dbReference type="InterPro" id="IPR011022">
    <property type="entry name" value="Arrestin_C-like"/>
</dbReference>
<evidence type="ECO:0000256" key="2">
    <source>
        <dbReference type="SAM" id="Phobius"/>
    </source>
</evidence>
<evidence type="ECO:0000256" key="1">
    <source>
        <dbReference type="ARBA" id="ARBA00005298"/>
    </source>
</evidence>
<comment type="caution">
    <text evidence="4">The sequence shown here is derived from an EMBL/GenBank/DDBJ whole genome shotgun (WGS) entry which is preliminary data.</text>
</comment>
<dbReference type="InterPro" id="IPR014752">
    <property type="entry name" value="Arrestin-like_C"/>
</dbReference>
<dbReference type="PANTHER" id="PTHR11188:SF17">
    <property type="entry name" value="FI21816P1"/>
    <property type="match status" value="1"/>
</dbReference>
<accession>A0A817RSI0</accession>
<evidence type="ECO:0000313" key="4">
    <source>
        <dbReference type="EMBL" id="CAF3268891.1"/>
    </source>
</evidence>
<dbReference type="EMBL" id="CAJNYD010000529">
    <property type="protein sequence ID" value="CAF3268891.1"/>
    <property type="molecule type" value="Genomic_DNA"/>
</dbReference>
<gene>
    <name evidence="4" type="ORF">LUA448_LOCUS5839</name>
</gene>
<dbReference type="InterPro" id="IPR050357">
    <property type="entry name" value="Arrestin_domain-protein"/>
</dbReference>
<dbReference type="Pfam" id="PF02752">
    <property type="entry name" value="Arrestin_C"/>
    <property type="match status" value="1"/>
</dbReference>
<sequence>MNTVQSPMLSANCDGHPTTLVTYQPTYITGESGMSRRAKIMLIVIILLAILGCVLVTVGRSGLFNLSGEESKDFVSILPPGWSIECQFTDKDKTEYVTGEIVSGTIEFFNSDDSELKFKKINIILVGEVVYNISEKIGKTTSTKTYRMVFFQQDFLSHTIGNDSGISLPIGRYTWSFSGLVDHLLLPSINITDPKSPLVHYFIRIEMTQIKWYKKNVCKNFFLNVRHNSPLFVNVTRVESQEKNRNVHIHVTLPKNRVVTESKFLFDIDLHNSNEVLIYGVSASLVQIWDISSRRIPGDQLFYVNRQQVQILYRDLEGTQSFRGEHFHRSFELFVPRTIPPTCSIEHPSSLTGARIVLSYELLIKVQVSGLFSDIDMKIPVIVSNIIHLKTAEKILSTSKNESSFFN</sequence>
<dbReference type="InterPro" id="IPR011021">
    <property type="entry name" value="Arrestin-like_N"/>
</dbReference>
<dbReference type="SUPFAM" id="SSF81296">
    <property type="entry name" value="E set domains"/>
    <property type="match status" value="2"/>
</dbReference>
<dbReference type="PANTHER" id="PTHR11188">
    <property type="entry name" value="ARRESTIN DOMAIN CONTAINING PROTEIN"/>
    <property type="match status" value="1"/>
</dbReference>
<name>A0A817RSI0_9BILA</name>
<feature type="domain" description="Arrestin C-terminal-like" evidence="3">
    <location>
        <begin position="243"/>
        <end position="386"/>
    </location>
</feature>
<protein>
    <recommendedName>
        <fullName evidence="3">Arrestin C-terminal-like domain-containing protein</fullName>
    </recommendedName>
</protein>
<keyword evidence="2" id="KW-0812">Transmembrane</keyword>
<reference evidence="4" key="1">
    <citation type="submission" date="2021-02" db="EMBL/GenBank/DDBJ databases">
        <authorList>
            <person name="Nowell W R."/>
        </authorList>
    </citation>
    <scope>NUCLEOTIDE SEQUENCE</scope>
</reference>
<evidence type="ECO:0000313" key="5">
    <source>
        <dbReference type="Proteomes" id="UP000663833"/>
    </source>
</evidence>